<dbReference type="AlphaFoldDB" id="A0A2J6WPI1"/>
<dbReference type="Proteomes" id="UP000242881">
    <property type="component" value="Unassembled WGS sequence"/>
</dbReference>
<organism evidence="1 2">
    <name type="scientific">Calditerrivibrio nitroreducens</name>
    <dbReference type="NCBI Taxonomy" id="477976"/>
    <lineage>
        <taxon>Bacteria</taxon>
        <taxon>Pseudomonadati</taxon>
        <taxon>Deferribacterota</taxon>
        <taxon>Deferribacteres</taxon>
        <taxon>Deferribacterales</taxon>
        <taxon>Calditerrivibrionaceae</taxon>
    </lineage>
</organism>
<comment type="caution">
    <text evidence="1">The sequence shown here is derived from an EMBL/GenBank/DDBJ whole genome shotgun (WGS) entry which is preliminary data.</text>
</comment>
<evidence type="ECO:0000313" key="1">
    <source>
        <dbReference type="EMBL" id="PMP72304.1"/>
    </source>
</evidence>
<evidence type="ECO:0000313" key="2">
    <source>
        <dbReference type="Proteomes" id="UP000242881"/>
    </source>
</evidence>
<sequence length="266" mass="30621">MKSKFTKQIVFLNPSVNLNKLAVFLENNGVNVALCKSPGGVKVSGNKVVCKDESRYDVFRFDIASIMLPDIYYKFSDNFLNRFFYRRFLKKNGIRSAIDYLIKNRFPLSEPKLIACDNNVEIGGLLSEKNVVITSYLTSKDIEGVNFNKVVAVYKLSDNIDKFLGNDYAIVKSNVVNIEFFIKDQYIYLIADSIDIIEKVISKTFLKNVNMELVEKFKLLRNDTTMIKKIKKDLYLVNDYSFFNISLNPGKHWLETLGRYICAGKL</sequence>
<accession>A0A2J6WPI1</accession>
<gene>
    <name evidence="1" type="ORF">C0187_01830</name>
</gene>
<protein>
    <submittedName>
        <fullName evidence="1">Uncharacterized protein</fullName>
    </submittedName>
</protein>
<proteinExistence type="predicted"/>
<dbReference type="EMBL" id="PNIN01000024">
    <property type="protein sequence ID" value="PMP72304.1"/>
    <property type="molecule type" value="Genomic_DNA"/>
</dbReference>
<dbReference type="RefSeq" id="WP_424605826.1">
    <property type="nucleotide sequence ID" value="NZ_JBNAVA010000007.1"/>
</dbReference>
<name>A0A2J6WPI1_9BACT</name>
<reference evidence="1 2" key="1">
    <citation type="submission" date="2018-01" db="EMBL/GenBank/DDBJ databases">
        <title>Metagenomic assembled genomes from two thermal pools in the Uzon Caldera, Kamchatka, Russia.</title>
        <authorList>
            <person name="Wilkins L."/>
            <person name="Ettinger C."/>
        </authorList>
    </citation>
    <scope>NUCLEOTIDE SEQUENCE [LARGE SCALE GENOMIC DNA]</scope>
    <source>
        <strain evidence="1">ZAV-05</strain>
    </source>
</reference>